<comment type="caution">
    <text evidence="2">The sequence shown here is derived from an EMBL/GenBank/DDBJ whole genome shotgun (WGS) entry which is preliminary data.</text>
</comment>
<dbReference type="Gene3D" id="1.10.472.150">
    <property type="entry name" value="Glucose-regulated metallo-peptidase M90, N-terminal domain"/>
    <property type="match status" value="1"/>
</dbReference>
<dbReference type="InterPro" id="IPR024079">
    <property type="entry name" value="MetalloPept_cat_dom_sf"/>
</dbReference>
<dbReference type="PANTHER" id="PTHR30164:SF2">
    <property type="entry name" value="PROTEIN MTFA"/>
    <property type="match status" value="1"/>
</dbReference>
<feature type="region of interest" description="Disordered" evidence="1">
    <location>
        <begin position="24"/>
        <end position="60"/>
    </location>
</feature>
<dbReference type="GO" id="GO:0008237">
    <property type="term" value="F:metallopeptidase activity"/>
    <property type="evidence" value="ECO:0007669"/>
    <property type="project" value="InterPro"/>
</dbReference>
<dbReference type="SUPFAM" id="SSF55486">
    <property type="entry name" value="Metalloproteases ('zincins'), catalytic domain"/>
    <property type="match status" value="1"/>
</dbReference>
<sequence>MPFAASATAALDDSRGACVYSASDAASQRTPTTAPAAAAAKPAPVRPAATTSSGGGGDDDLPAGYVPLIKSLLQWLRPAPRPIEDEHWNDALRRAAWLRGLDDARRARLRTLATRFLHEKTITPIGELQLQVADGVLLAALCCLPLMEFGEVGLEGWSQLIVYPDAFRVQNSHMDADGVLHEWNDEVIGQAWDSGPLILSWADVQSELASPHDGFCVVVHEMVHKLDALDGAMDGTPPLPRAWQREWAADFQQSYDAFCAQVDAGVETGIDPYAAEAPEEFFAVASEYHFSAPDLLAEALPEVAAHLRRFYGEPPAMVG</sequence>
<dbReference type="AlphaFoldDB" id="A0AA38XVM2"/>
<proteinExistence type="predicted"/>
<evidence type="ECO:0008006" key="3">
    <source>
        <dbReference type="Google" id="ProtNLM"/>
    </source>
</evidence>
<name>A0AA38XVM2_9EURO</name>
<evidence type="ECO:0000313" key="2">
    <source>
        <dbReference type="EMBL" id="KAJ9622934.1"/>
    </source>
</evidence>
<dbReference type="GO" id="GO:0004177">
    <property type="term" value="F:aminopeptidase activity"/>
    <property type="evidence" value="ECO:0007669"/>
    <property type="project" value="TreeGrafter"/>
</dbReference>
<feature type="compositionally biased region" description="Low complexity" evidence="1">
    <location>
        <begin position="25"/>
        <end position="51"/>
    </location>
</feature>
<dbReference type="EMBL" id="JAPDRN010000104">
    <property type="protein sequence ID" value="KAJ9622934.1"/>
    <property type="molecule type" value="Genomic_DNA"/>
</dbReference>
<dbReference type="CDD" id="cd20169">
    <property type="entry name" value="Peptidase_M90_mtfA"/>
    <property type="match status" value="1"/>
</dbReference>
<protein>
    <recommendedName>
        <fullName evidence="3">Zinc-dependent peptidase</fullName>
    </recommendedName>
</protein>
<dbReference type="Pfam" id="PF06167">
    <property type="entry name" value="Peptidase_M90"/>
    <property type="match status" value="1"/>
</dbReference>
<organism evidence="2">
    <name type="scientific">Knufia peltigerae</name>
    <dbReference type="NCBI Taxonomy" id="1002370"/>
    <lineage>
        <taxon>Eukaryota</taxon>
        <taxon>Fungi</taxon>
        <taxon>Dikarya</taxon>
        <taxon>Ascomycota</taxon>
        <taxon>Pezizomycotina</taxon>
        <taxon>Eurotiomycetes</taxon>
        <taxon>Chaetothyriomycetidae</taxon>
        <taxon>Chaetothyriales</taxon>
        <taxon>Trichomeriaceae</taxon>
        <taxon>Knufia</taxon>
    </lineage>
</organism>
<evidence type="ECO:0000256" key="1">
    <source>
        <dbReference type="SAM" id="MobiDB-lite"/>
    </source>
</evidence>
<dbReference type="GO" id="GO:0005829">
    <property type="term" value="C:cytosol"/>
    <property type="evidence" value="ECO:0007669"/>
    <property type="project" value="TreeGrafter"/>
</dbReference>
<reference evidence="2" key="1">
    <citation type="submission" date="2022-10" db="EMBL/GenBank/DDBJ databases">
        <title>Culturing micro-colonial fungi from biological soil crusts in the Mojave desert and describing Neophaeococcomyces mojavensis, and introducing the new genera and species Taxawa tesnikishii.</title>
        <authorList>
            <person name="Kurbessoian T."/>
            <person name="Stajich J.E."/>
        </authorList>
    </citation>
    <scope>NUCLEOTIDE SEQUENCE</scope>
    <source>
        <strain evidence="2">TK_35</strain>
    </source>
</reference>
<dbReference type="Gene3D" id="3.40.390.10">
    <property type="entry name" value="Collagenase (Catalytic Domain)"/>
    <property type="match status" value="1"/>
</dbReference>
<gene>
    <name evidence="2" type="ORF">H2204_011414</name>
</gene>
<dbReference type="InterPro" id="IPR010384">
    <property type="entry name" value="MtfA_fam"/>
</dbReference>
<dbReference type="InterPro" id="IPR042252">
    <property type="entry name" value="MtfA_N"/>
</dbReference>
<dbReference type="PANTHER" id="PTHR30164">
    <property type="entry name" value="MTFA PEPTIDASE"/>
    <property type="match status" value="1"/>
</dbReference>
<accession>A0AA38XVM2</accession>